<dbReference type="Proteomes" id="UP000015453">
    <property type="component" value="Unassembled WGS sequence"/>
</dbReference>
<comment type="caution">
    <text evidence="1">The sequence shown here is derived from an EMBL/GenBank/DDBJ whole genome shotgun (WGS) entry which is preliminary data.</text>
</comment>
<reference evidence="1 2" key="1">
    <citation type="journal article" date="2013" name="BMC Genomics">
        <title>The miniature genome of a carnivorous plant Genlisea aurea contains a low number of genes and short non-coding sequences.</title>
        <authorList>
            <person name="Leushkin E.V."/>
            <person name="Sutormin R.A."/>
            <person name="Nabieva E.R."/>
            <person name="Penin A.A."/>
            <person name="Kondrashov A.S."/>
            <person name="Logacheva M.D."/>
        </authorList>
    </citation>
    <scope>NUCLEOTIDE SEQUENCE [LARGE SCALE GENOMIC DNA]</scope>
</reference>
<gene>
    <name evidence="1" type="ORF">M569_07989</name>
</gene>
<sequence length="73" mass="8311">MSLKEWTLKARISRESTMSRRYSALNLKSFREDATKSFRSNFTISSTASSPGYTLRDEIDPSTYSFTTALKGM</sequence>
<dbReference type="PANTHER" id="PTHR36748">
    <property type="entry name" value="MENTAL RETARDATION GTPASE ACTIVATING PROTEIN"/>
    <property type="match status" value="1"/>
</dbReference>
<dbReference type="PANTHER" id="PTHR36748:SF3">
    <property type="entry name" value="MENTAL RETARDATION GTPASE ACTIVATING PROTEIN"/>
    <property type="match status" value="1"/>
</dbReference>
<organism evidence="1 2">
    <name type="scientific">Genlisea aurea</name>
    <dbReference type="NCBI Taxonomy" id="192259"/>
    <lineage>
        <taxon>Eukaryota</taxon>
        <taxon>Viridiplantae</taxon>
        <taxon>Streptophyta</taxon>
        <taxon>Embryophyta</taxon>
        <taxon>Tracheophyta</taxon>
        <taxon>Spermatophyta</taxon>
        <taxon>Magnoliopsida</taxon>
        <taxon>eudicotyledons</taxon>
        <taxon>Gunneridae</taxon>
        <taxon>Pentapetalae</taxon>
        <taxon>asterids</taxon>
        <taxon>lamiids</taxon>
        <taxon>Lamiales</taxon>
        <taxon>Lentibulariaceae</taxon>
        <taxon>Genlisea</taxon>
    </lineage>
</organism>
<keyword evidence="2" id="KW-1185">Reference proteome</keyword>
<accession>S8CIC4</accession>
<protein>
    <submittedName>
        <fullName evidence="1">Uncharacterized protein</fullName>
    </submittedName>
</protein>
<proteinExistence type="predicted"/>
<evidence type="ECO:0000313" key="1">
    <source>
        <dbReference type="EMBL" id="EPS66789.1"/>
    </source>
</evidence>
<evidence type="ECO:0000313" key="2">
    <source>
        <dbReference type="Proteomes" id="UP000015453"/>
    </source>
</evidence>
<name>S8CIC4_9LAMI</name>
<feature type="non-terminal residue" evidence="1">
    <location>
        <position position="73"/>
    </location>
</feature>
<dbReference type="AlphaFoldDB" id="S8CIC4"/>
<dbReference type="OrthoDB" id="1910697at2759"/>
<dbReference type="EMBL" id="AUSU01003479">
    <property type="protein sequence ID" value="EPS66789.1"/>
    <property type="molecule type" value="Genomic_DNA"/>
</dbReference>